<evidence type="ECO:0000256" key="5">
    <source>
        <dbReference type="ARBA" id="ARBA00022793"/>
    </source>
</evidence>
<dbReference type="GO" id="GO:0004425">
    <property type="term" value="F:indole-3-glycerol-phosphate synthase activity"/>
    <property type="evidence" value="ECO:0007669"/>
    <property type="project" value="UniProtKB-EC"/>
</dbReference>
<dbReference type="AlphaFoldDB" id="A0A9D5WYG4"/>
<keyword evidence="4" id="KW-0028">Amino-acid biosynthesis</keyword>
<dbReference type="InterPro" id="IPR045186">
    <property type="entry name" value="Indole-3-glycerol_P_synth"/>
</dbReference>
<dbReference type="Gene3D" id="3.20.20.70">
    <property type="entry name" value="Aldolase class I"/>
    <property type="match status" value="1"/>
</dbReference>
<feature type="domain" description="Indole-3-glycerol phosphate synthase" evidence="9">
    <location>
        <begin position="5"/>
        <end position="258"/>
    </location>
</feature>
<keyword evidence="5" id="KW-0210">Decarboxylase</keyword>
<evidence type="ECO:0000256" key="6">
    <source>
        <dbReference type="ARBA" id="ARBA00022822"/>
    </source>
</evidence>
<evidence type="ECO:0000256" key="7">
    <source>
        <dbReference type="ARBA" id="ARBA00023141"/>
    </source>
</evidence>
<evidence type="ECO:0000256" key="8">
    <source>
        <dbReference type="ARBA" id="ARBA00023239"/>
    </source>
</evidence>
<dbReference type="Pfam" id="PF00218">
    <property type="entry name" value="IGPS"/>
    <property type="match status" value="1"/>
</dbReference>
<keyword evidence="8" id="KW-0456">Lyase</keyword>
<evidence type="ECO:0000256" key="4">
    <source>
        <dbReference type="ARBA" id="ARBA00022605"/>
    </source>
</evidence>
<dbReference type="Proteomes" id="UP000787419">
    <property type="component" value="Unassembled WGS sequence"/>
</dbReference>
<dbReference type="EMBL" id="JABZTM010000013">
    <property type="protein sequence ID" value="MBF1446182.1"/>
    <property type="molecule type" value="Genomic_DNA"/>
</dbReference>
<dbReference type="EC" id="4.1.1.48" evidence="3"/>
<dbReference type="InterPro" id="IPR013785">
    <property type="entry name" value="Aldolase_TIM"/>
</dbReference>
<dbReference type="CDD" id="cd00331">
    <property type="entry name" value="IGPS"/>
    <property type="match status" value="1"/>
</dbReference>
<keyword evidence="6" id="KW-0822">Tryptophan biosynthesis</keyword>
<dbReference type="PANTHER" id="PTHR22854">
    <property type="entry name" value="TRYPTOPHAN BIOSYNTHESIS PROTEIN"/>
    <property type="match status" value="1"/>
</dbReference>
<protein>
    <recommendedName>
        <fullName evidence="3">indole-3-glycerol-phosphate synthase</fullName>
        <ecNumber evidence="3">4.1.1.48</ecNumber>
    </recommendedName>
</protein>
<evidence type="ECO:0000313" key="11">
    <source>
        <dbReference type="Proteomes" id="UP000787419"/>
    </source>
</evidence>
<dbReference type="InterPro" id="IPR011060">
    <property type="entry name" value="RibuloseP-bd_barrel"/>
</dbReference>
<dbReference type="GO" id="GO:0000162">
    <property type="term" value="P:L-tryptophan biosynthetic process"/>
    <property type="evidence" value="ECO:0007669"/>
    <property type="project" value="UniProtKB-KW"/>
</dbReference>
<evidence type="ECO:0000256" key="1">
    <source>
        <dbReference type="ARBA" id="ARBA00001633"/>
    </source>
</evidence>
<evidence type="ECO:0000259" key="9">
    <source>
        <dbReference type="Pfam" id="PF00218"/>
    </source>
</evidence>
<accession>A0A9D5WYG4</accession>
<dbReference type="PANTHER" id="PTHR22854:SF2">
    <property type="entry name" value="INDOLE-3-GLYCEROL-PHOSPHATE SYNTHASE"/>
    <property type="match status" value="1"/>
</dbReference>
<proteinExistence type="predicted"/>
<comment type="catalytic activity">
    <reaction evidence="1">
        <text>1-(2-carboxyphenylamino)-1-deoxy-D-ribulose 5-phosphate + H(+) = (1S,2R)-1-C-(indol-3-yl)glycerol 3-phosphate + CO2 + H2O</text>
        <dbReference type="Rhea" id="RHEA:23476"/>
        <dbReference type="ChEBI" id="CHEBI:15377"/>
        <dbReference type="ChEBI" id="CHEBI:15378"/>
        <dbReference type="ChEBI" id="CHEBI:16526"/>
        <dbReference type="ChEBI" id="CHEBI:58613"/>
        <dbReference type="ChEBI" id="CHEBI:58866"/>
        <dbReference type="EC" id="4.1.1.48"/>
    </reaction>
</comment>
<reference evidence="10" key="1">
    <citation type="submission" date="2020-04" db="EMBL/GenBank/DDBJ databases">
        <title>Deep metagenomics examines the oral microbiome during advanced dental caries in children, revealing novel taxa and co-occurrences with host molecules.</title>
        <authorList>
            <person name="Baker J.L."/>
            <person name="Morton J.T."/>
            <person name="Dinis M."/>
            <person name="Alvarez R."/>
            <person name="Tran N.C."/>
            <person name="Knight R."/>
            <person name="Edlund A."/>
        </authorList>
    </citation>
    <scope>NUCLEOTIDE SEQUENCE</scope>
    <source>
        <strain evidence="10">JCVI_32_bin.50</strain>
    </source>
</reference>
<comment type="caution">
    <text evidence="10">The sequence shown here is derived from an EMBL/GenBank/DDBJ whole genome shotgun (WGS) entry which is preliminary data.</text>
</comment>
<organism evidence="10 11">
    <name type="scientific">Prevotella nigrescens</name>
    <dbReference type="NCBI Taxonomy" id="28133"/>
    <lineage>
        <taxon>Bacteria</taxon>
        <taxon>Pseudomonadati</taxon>
        <taxon>Bacteroidota</taxon>
        <taxon>Bacteroidia</taxon>
        <taxon>Bacteroidales</taxon>
        <taxon>Prevotellaceae</taxon>
        <taxon>Prevotella</taxon>
    </lineage>
</organism>
<sequence>MKDILEAVVANKQRELELWKQYVPLKQLYGIIEYEGALERGVPSFKSVFNGSSTIKVIAEFVRKTPAWGWIDKEAKIRNVGVDYEKHGAAAISIPTDFVYFGGYDEFVQEACAIGIALPLLYKNYIIDEYQLFQAKHAGASAIVLTAVLLSLEQCKSLTSLAHQLGMEVVLKLYTAEELDYLACGADSILVNNRMPHSFDMDVSKSVELASLLPADVIKVSEGGIDTPVIANKLAEAGFQGIIIGDLFMKTPNPGAALGEFIKEIRKEN</sequence>
<dbReference type="RefSeq" id="WP_278489155.1">
    <property type="nucleotide sequence ID" value="NZ_CAJZDG010000096.1"/>
</dbReference>
<evidence type="ECO:0000313" key="10">
    <source>
        <dbReference type="EMBL" id="MBF1446182.1"/>
    </source>
</evidence>
<name>A0A9D5WYG4_9BACT</name>
<comment type="pathway">
    <text evidence="2">Amino-acid biosynthesis; L-tryptophan biosynthesis; L-tryptophan from chorismate: step 4/5.</text>
</comment>
<gene>
    <name evidence="10" type="ORF">HXN55_02155</name>
</gene>
<keyword evidence="7" id="KW-0057">Aromatic amino acid biosynthesis</keyword>
<evidence type="ECO:0000256" key="2">
    <source>
        <dbReference type="ARBA" id="ARBA00004696"/>
    </source>
</evidence>
<evidence type="ECO:0000256" key="3">
    <source>
        <dbReference type="ARBA" id="ARBA00012362"/>
    </source>
</evidence>
<dbReference type="GO" id="GO:0004640">
    <property type="term" value="F:phosphoribosylanthranilate isomerase activity"/>
    <property type="evidence" value="ECO:0007669"/>
    <property type="project" value="TreeGrafter"/>
</dbReference>
<dbReference type="InterPro" id="IPR013798">
    <property type="entry name" value="Indole-3-glycerol_P_synth_dom"/>
</dbReference>
<dbReference type="SUPFAM" id="SSF51366">
    <property type="entry name" value="Ribulose-phoshate binding barrel"/>
    <property type="match status" value="1"/>
</dbReference>